<dbReference type="PANTHER" id="PTHR43170">
    <property type="entry name" value="GMP REDUCTASE"/>
    <property type="match status" value="1"/>
</dbReference>
<evidence type="ECO:0000256" key="7">
    <source>
        <dbReference type="PIRSR" id="PIRSR000130-3"/>
    </source>
</evidence>
<dbReference type="InterPro" id="IPR001093">
    <property type="entry name" value="IMP_DH_GMPRt"/>
</dbReference>
<dbReference type="GO" id="GO:0005829">
    <property type="term" value="C:cytosol"/>
    <property type="evidence" value="ECO:0007669"/>
    <property type="project" value="TreeGrafter"/>
</dbReference>
<gene>
    <name evidence="6" type="primary">guaB1</name>
    <name evidence="11" type="ORF">CFK39_12620</name>
</gene>
<proteinExistence type="inferred from homology"/>
<keyword evidence="1 6" id="KW-0660">Purine salvage</keyword>
<dbReference type="GO" id="GO:0032264">
    <property type="term" value="P:IMP salvage"/>
    <property type="evidence" value="ECO:0007669"/>
    <property type="project" value="UniProtKB-UniRule"/>
</dbReference>
<name>A0A220UF39_9MICO</name>
<protein>
    <recommendedName>
        <fullName evidence="6">GMP reductase</fullName>
        <ecNumber evidence="6">1.7.1.7</ecNumber>
    </recommendedName>
    <alternativeName>
        <fullName evidence="6">Guanosine 5'-monophosphate reductase</fullName>
        <shortName evidence="6">GMPR</shortName>
    </alternativeName>
</protein>
<dbReference type="InterPro" id="IPR005990">
    <property type="entry name" value="IMP_DH"/>
</dbReference>
<evidence type="ECO:0000313" key="11">
    <source>
        <dbReference type="EMBL" id="ASK66512.1"/>
    </source>
</evidence>
<dbReference type="Pfam" id="PF00478">
    <property type="entry name" value="IMPDH"/>
    <property type="match status" value="1"/>
</dbReference>
<dbReference type="Pfam" id="PF00571">
    <property type="entry name" value="CBS"/>
    <property type="match status" value="1"/>
</dbReference>
<dbReference type="PIRSF" id="PIRSF000130">
    <property type="entry name" value="IMPDH"/>
    <property type="match status" value="1"/>
</dbReference>
<dbReference type="SUPFAM" id="SSF51412">
    <property type="entry name" value="Inosine monophosphate dehydrogenase (IMPDH)"/>
    <property type="match status" value="1"/>
</dbReference>
<dbReference type="NCBIfam" id="TIGR01303">
    <property type="entry name" value="IMP_DH_rel_1"/>
    <property type="match status" value="1"/>
</dbReference>
<feature type="binding site" description="in other chain" evidence="8">
    <location>
        <position position="304"/>
    </location>
    <ligand>
        <name>K(+)</name>
        <dbReference type="ChEBI" id="CHEBI:29103"/>
        <note>ligand shared between two tetrameric partners</note>
    </ligand>
</feature>
<evidence type="ECO:0000256" key="5">
    <source>
        <dbReference type="ARBA" id="ARBA00023122"/>
    </source>
</evidence>
<reference evidence="12" key="1">
    <citation type="submission" date="2017-07" db="EMBL/GenBank/DDBJ databases">
        <title>Brachybacterium sp. VR2415.</title>
        <authorList>
            <person name="Tak E.J."/>
            <person name="Bae J.-W."/>
        </authorList>
    </citation>
    <scope>NUCLEOTIDE SEQUENCE [LARGE SCALE GENOMIC DNA]</scope>
    <source>
        <strain evidence="12">VR2415</strain>
    </source>
</reference>
<sequence>MRLIHTPLTDLTYDDCFFLPNRSAITSRFDVDLSSDDGSGTTIPLIAANMTAVTGRRMAEVMARRGGLAVLPQDLSPERTDSIVRSVKSRDLLVDHPLTLTVSGTLGQAADLLPKRPHSIVVVIDEQRRPLGTVSAEEIAGRDSFSEVGEVLSEDVPVLRPEDLTVDPAQLHARIAATHHDAAVVVDEDGALRGVLTATGVLRSTIYRPATDAEGRLRIAVAVGVNADVAARVRELVEVGADVIVLDTAHGHQDKMLQALRAAREALGPREGTAVRLAAGNIVTGEGTRELIEAGADIVKVGVGPGAMCTTRMMTGVGRPQFSAVLECAAEARRLGGSVWADGGVRHPRDVALALAAGASNVMIGSWFAGTYESPGQMRTDESGRRFKESFGMASKRAVSHRTAHEDAFARARKGLFEEGISTSRMYLAEGKGGVEDLLDEITAGVRSSYTYAGAADTAEFRERSVIGLQGAAGYNEGRPVSSSWS</sequence>
<feature type="binding site" description="in other chain" evidence="8">
    <location>
        <position position="306"/>
    </location>
    <ligand>
        <name>K(+)</name>
        <dbReference type="ChEBI" id="CHEBI:29103"/>
        <note>ligand shared between two tetrameric partners</note>
    </ligand>
</feature>
<keyword evidence="8" id="KW-0630">Potassium</keyword>
<comment type="function">
    <text evidence="6">Involved in the purine-salvage pathway. Catalyzes the NADPH-dependent conversion of GMP to IMP.</text>
</comment>
<evidence type="ECO:0000256" key="4">
    <source>
        <dbReference type="ARBA" id="ARBA00023002"/>
    </source>
</evidence>
<dbReference type="AlphaFoldDB" id="A0A220UF39"/>
<dbReference type="PROSITE" id="PS51371">
    <property type="entry name" value="CBS"/>
    <property type="match status" value="2"/>
</dbReference>
<feature type="binding site" evidence="6">
    <location>
        <begin position="247"/>
        <end position="249"/>
    </location>
    <ligand>
        <name>NADP(+)</name>
        <dbReference type="ChEBI" id="CHEBI:58349"/>
    </ligand>
</feature>
<feature type="active site" description="Thioimidate intermediate" evidence="6">
    <location>
        <position position="309"/>
    </location>
</feature>
<feature type="domain" description="CBS" evidence="10">
    <location>
        <begin position="152"/>
        <end position="214"/>
    </location>
</feature>
<comment type="similarity">
    <text evidence="6">Belongs to the IMPDH/GMPR family. GuaB1 subfamily.</text>
</comment>
<dbReference type="CDD" id="cd00381">
    <property type="entry name" value="IMPDH"/>
    <property type="match status" value="1"/>
</dbReference>
<accession>A0A220UF39</accession>
<dbReference type="KEGG" id="brv:CFK39_12620"/>
<dbReference type="NCBIfam" id="NF005869">
    <property type="entry name" value="PRK07807.1"/>
    <property type="match status" value="1"/>
</dbReference>
<dbReference type="CDD" id="cd02205">
    <property type="entry name" value="CBS_pair_SF"/>
    <property type="match status" value="1"/>
</dbReference>
<dbReference type="EMBL" id="CP022316">
    <property type="protein sequence ID" value="ASK66512.1"/>
    <property type="molecule type" value="Genomic_DNA"/>
</dbReference>
<evidence type="ECO:0000259" key="10">
    <source>
        <dbReference type="PROSITE" id="PS51371"/>
    </source>
</evidence>
<keyword evidence="12" id="KW-1185">Reference proteome</keyword>
<keyword evidence="7" id="KW-0520">NAD</keyword>
<feature type="binding site" evidence="7">
    <location>
        <begin position="302"/>
        <end position="304"/>
    </location>
    <ligand>
        <name>NAD(+)</name>
        <dbReference type="ChEBI" id="CHEBI:57540"/>
    </ligand>
</feature>
<organism evidence="11 12">
    <name type="scientific">Brachybacterium avium</name>
    <dbReference type="NCBI Taxonomy" id="2017485"/>
    <lineage>
        <taxon>Bacteria</taxon>
        <taxon>Bacillati</taxon>
        <taxon>Actinomycetota</taxon>
        <taxon>Actinomycetes</taxon>
        <taxon>Micrococcales</taxon>
        <taxon>Dermabacteraceae</taxon>
        <taxon>Brachybacterium</taxon>
    </lineage>
</organism>
<dbReference type="OrthoDB" id="9805398at2"/>
<keyword evidence="5 9" id="KW-0129">CBS domain</keyword>
<keyword evidence="3 6" id="KW-0521">NADP</keyword>
<dbReference type="InterPro" id="IPR000644">
    <property type="entry name" value="CBS_dom"/>
</dbReference>
<dbReference type="EC" id="1.7.1.7" evidence="6"/>
<feature type="domain" description="CBS" evidence="10">
    <location>
        <begin position="93"/>
        <end position="151"/>
    </location>
</feature>
<comment type="catalytic activity">
    <reaction evidence="6">
        <text>IMP + NH4(+) + NADP(+) = GMP + NADPH + 2 H(+)</text>
        <dbReference type="Rhea" id="RHEA:17185"/>
        <dbReference type="ChEBI" id="CHEBI:15378"/>
        <dbReference type="ChEBI" id="CHEBI:28938"/>
        <dbReference type="ChEBI" id="CHEBI:57783"/>
        <dbReference type="ChEBI" id="CHEBI:58053"/>
        <dbReference type="ChEBI" id="CHEBI:58115"/>
        <dbReference type="ChEBI" id="CHEBI:58349"/>
        <dbReference type="EC" id="1.7.1.7"/>
    </reaction>
</comment>
<evidence type="ECO:0000256" key="9">
    <source>
        <dbReference type="PROSITE-ProRule" id="PRU00703"/>
    </source>
</evidence>
<feature type="binding site" evidence="6">
    <location>
        <begin position="302"/>
        <end position="304"/>
    </location>
    <ligand>
        <name>NADP(+)</name>
        <dbReference type="ChEBI" id="CHEBI:58349"/>
    </ligand>
</feature>
<evidence type="ECO:0000256" key="8">
    <source>
        <dbReference type="PIRSR" id="PIRSR000130-4"/>
    </source>
</evidence>
<dbReference type="RefSeq" id="WP_089065752.1">
    <property type="nucleotide sequence ID" value="NZ_CP022316.1"/>
</dbReference>
<dbReference type="SMART" id="SM01240">
    <property type="entry name" value="IMPDH"/>
    <property type="match status" value="1"/>
</dbReference>
<comment type="cofactor">
    <cofactor evidence="6">
        <name>a monovalent cation</name>
        <dbReference type="ChEBI" id="CHEBI:60242"/>
    </cofactor>
</comment>
<evidence type="ECO:0000256" key="2">
    <source>
        <dbReference type="ARBA" id="ARBA00022737"/>
    </source>
</evidence>
<dbReference type="InterPro" id="IPR005991">
    <property type="entry name" value="GUAB1"/>
</dbReference>
<dbReference type="PANTHER" id="PTHR43170:SF5">
    <property type="entry name" value="GMP REDUCTASE"/>
    <property type="match status" value="1"/>
</dbReference>
<keyword evidence="2" id="KW-0677">Repeat</keyword>
<dbReference type="InterPro" id="IPR050139">
    <property type="entry name" value="GMP_reductase"/>
</dbReference>
<dbReference type="GO" id="GO:0006166">
    <property type="term" value="P:purine ribonucleoside salvage"/>
    <property type="evidence" value="ECO:0007669"/>
    <property type="project" value="UniProtKB-KW"/>
</dbReference>
<evidence type="ECO:0000256" key="1">
    <source>
        <dbReference type="ARBA" id="ARBA00022726"/>
    </source>
</evidence>
<evidence type="ECO:0000313" key="12">
    <source>
        <dbReference type="Proteomes" id="UP000198398"/>
    </source>
</evidence>
<feature type="binding site" evidence="7">
    <location>
        <begin position="247"/>
        <end position="249"/>
    </location>
    <ligand>
        <name>NAD(+)</name>
        <dbReference type="ChEBI" id="CHEBI:57540"/>
    </ligand>
</feature>
<dbReference type="FunFam" id="3.20.20.70:FF:000424">
    <property type="entry name" value="Inosine-5'-monophosphate dehydrogenase 2"/>
    <property type="match status" value="1"/>
</dbReference>
<comment type="pathway">
    <text evidence="6">Purine metabolism; IMP biosynthesis via salvage pathway.</text>
</comment>
<dbReference type="InterPro" id="IPR046342">
    <property type="entry name" value="CBS_dom_sf"/>
</dbReference>
<feature type="binding site" description="in other chain" evidence="8">
    <location>
        <position position="309"/>
    </location>
    <ligand>
        <name>K(+)</name>
        <dbReference type="ChEBI" id="CHEBI:29103"/>
        <note>ligand shared between two tetrameric partners</note>
    </ligand>
</feature>
<dbReference type="Proteomes" id="UP000198398">
    <property type="component" value="Chromosome"/>
</dbReference>
<dbReference type="GO" id="GO:0003938">
    <property type="term" value="F:IMP dehydrogenase activity"/>
    <property type="evidence" value="ECO:0007669"/>
    <property type="project" value="InterPro"/>
</dbReference>
<dbReference type="HAMAP" id="MF_02250">
    <property type="entry name" value="GMPR_GuaB1"/>
    <property type="match status" value="1"/>
</dbReference>
<evidence type="ECO:0000256" key="6">
    <source>
        <dbReference type="HAMAP-Rule" id="MF_02250"/>
    </source>
</evidence>
<keyword evidence="4 6" id="KW-0560">Oxidoreductase</keyword>
<dbReference type="InterPro" id="IPR013785">
    <property type="entry name" value="Aldolase_TIM"/>
</dbReference>
<dbReference type="Gene3D" id="3.20.20.70">
    <property type="entry name" value="Aldolase class I"/>
    <property type="match status" value="1"/>
</dbReference>
<dbReference type="SUPFAM" id="SSF54631">
    <property type="entry name" value="CBS-domain pair"/>
    <property type="match status" value="1"/>
</dbReference>
<evidence type="ECO:0000256" key="3">
    <source>
        <dbReference type="ARBA" id="ARBA00022857"/>
    </source>
</evidence>
<dbReference type="GO" id="GO:0003920">
    <property type="term" value="F:GMP reductase activity"/>
    <property type="evidence" value="ECO:0007669"/>
    <property type="project" value="UniProtKB-UniRule"/>
</dbReference>